<sequence length="449" mass="50160">MGPPNPQTAEDRAYLATLFPLFRNLPPGFEFPLAVDPNYVPTRNSLYCLISATIVCSLTTLIACLRFWIRSRGSFGMDDWVMVPAFLCYCVFNCVNLVGLVTTGLGYHLYDLSRKDIYSYLVIQYLHTVWWTLALHLTRCSILHLLLRLAPTQSLAKRRFLQIVLTLSYAFLAANLVVLIFECRPVKAAFDLRSRLDGTCIGSTSVDTYAGLCAGHIALDVLTIFPPILVIAKLPMPIAKKINLYIILALGVLTILFTSVRMFVFYQVMVDSFDLTRTATAVGFWSIMESSLAVTIACLPALNRTILAFGRKIWGCSDNGNDQRVRNKHGIIRFDGKIYKGNAKYVSYSAEATAEGTSRTYLELPESQVASEEQLARPSCDPKHIDPYPDITVERSFQIIEERASVIDHEEAQKAQVSTTVPGRARFFSGCKRSSPPIPLDDIEVAIKK</sequence>
<evidence type="ECO:0000256" key="6">
    <source>
        <dbReference type="SAM" id="Phobius"/>
    </source>
</evidence>
<feature type="transmembrane region" description="Helical" evidence="6">
    <location>
        <begin position="284"/>
        <end position="302"/>
    </location>
</feature>
<dbReference type="EMBL" id="JAQGDS010000014">
    <property type="protein sequence ID" value="KAJ6256241.1"/>
    <property type="molecule type" value="Genomic_DNA"/>
</dbReference>
<dbReference type="GO" id="GO:0016020">
    <property type="term" value="C:membrane"/>
    <property type="evidence" value="ECO:0007669"/>
    <property type="project" value="UniProtKB-SubCell"/>
</dbReference>
<feature type="transmembrane region" description="Helical" evidence="6">
    <location>
        <begin position="244"/>
        <end position="264"/>
    </location>
</feature>
<evidence type="ECO:0000313" key="9">
    <source>
        <dbReference type="Proteomes" id="UP001221413"/>
    </source>
</evidence>
<dbReference type="Pfam" id="PF20684">
    <property type="entry name" value="Fung_rhodopsin"/>
    <property type="match status" value="1"/>
</dbReference>
<feature type="domain" description="Rhodopsin" evidence="7">
    <location>
        <begin position="65"/>
        <end position="305"/>
    </location>
</feature>
<evidence type="ECO:0000256" key="5">
    <source>
        <dbReference type="ARBA" id="ARBA00038359"/>
    </source>
</evidence>
<name>A0AAD6NEN3_DREDA</name>
<evidence type="ECO:0000313" key="8">
    <source>
        <dbReference type="EMBL" id="KAJ6256241.1"/>
    </source>
</evidence>
<protein>
    <recommendedName>
        <fullName evidence="7">Rhodopsin domain-containing protein</fullName>
    </recommendedName>
</protein>
<dbReference type="PANTHER" id="PTHR33048:SF47">
    <property type="entry name" value="INTEGRAL MEMBRANE PROTEIN-RELATED"/>
    <property type="match status" value="1"/>
</dbReference>
<comment type="subcellular location">
    <subcellularLocation>
        <location evidence="1">Membrane</location>
        <topology evidence="1">Multi-pass membrane protein</topology>
    </subcellularLocation>
</comment>
<proteinExistence type="inferred from homology"/>
<keyword evidence="2 6" id="KW-0812">Transmembrane</keyword>
<gene>
    <name evidence="8" type="ORF">Dda_9076</name>
</gene>
<feature type="transmembrane region" description="Helical" evidence="6">
    <location>
        <begin position="44"/>
        <end position="69"/>
    </location>
</feature>
<feature type="transmembrane region" description="Helical" evidence="6">
    <location>
        <begin position="159"/>
        <end position="181"/>
    </location>
</feature>
<evidence type="ECO:0000256" key="4">
    <source>
        <dbReference type="ARBA" id="ARBA00023136"/>
    </source>
</evidence>
<accession>A0AAD6NEN3</accession>
<comment type="caution">
    <text evidence="8">The sequence shown here is derived from an EMBL/GenBank/DDBJ whole genome shotgun (WGS) entry which is preliminary data.</text>
</comment>
<dbReference type="InterPro" id="IPR049326">
    <property type="entry name" value="Rhodopsin_dom_fungi"/>
</dbReference>
<evidence type="ECO:0000256" key="1">
    <source>
        <dbReference type="ARBA" id="ARBA00004141"/>
    </source>
</evidence>
<keyword evidence="9" id="KW-1185">Reference proteome</keyword>
<evidence type="ECO:0000256" key="2">
    <source>
        <dbReference type="ARBA" id="ARBA00022692"/>
    </source>
</evidence>
<dbReference type="InterPro" id="IPR052337">
    <property type="entry name" value="SAT4-like"/>
</dbReference>
<reference evidence="8" key="1">
    <citation type="submission" date="2023-01" db="EMBL/GenBank/DDBJ databases">
        <title>The chitinases involved in constricting ring structure development in the nematode-trapping fungus Drechslerella dactyloides.</title>
        <authorList>
            <person name="Wang R."/>
            <person name="Zhang L."/>
            <person name="Tang P."/>
            <person name="Li S."/>
            <person name="Liang L."/>
        </authorList>
    </citation>
    <scope>NUCLEOTIDE SEQUENCE</scope>
    <source>
        <strain evidence="8">YMF1.00031</strain>
    </source>
</reference>
<comment type="similarity">
    <text evidence="5">Belongs to the SAT4 family.</text>
</comment>
<dbReference type="Proteomes" id="UP001221413">
    <property type="component" value="Unassembled WGS sequence"/>
</dbReference>
<feature type="transmembrane region" description="Helical" evidence="6">
    <location>
        <begin position="209"/>
        <end position="232"/>
    </location>
</feature>
<dbReference type="AlphaFoldDB" id="A0AAD6NEN3"/>
<feature type="transmembrane region" description="Helical" evidence="6">
    <location>
        <begin position="81"/>
        <end position="109"/>
    </location>
</feature>
<keyword evidence="4 6" id="KW-0472">Membrane</keyword>
<keyword evidence="3 6" id="KW-1133">Transmembrane helix</keyword>
<evidence type="ECO:0000259" key="7">
    <source>
        <dbReference type="Pfam" id="PF20684"/>
    </source>
</evidence>
<evidence type="ECO:0000256" key="3">
    <source>
        <dbReference type="ARBA" id="ARBA00022989"/>
    </source>
</evidence>
<organism evidence="8 9">
    <name type="scientific">Drechslerella dactyloides</name>
    <name type="common">Nematode-trapping fungus</name>
    <name type="synonym">Arthrobotrys dactyloides</name>
    <dbReference type="NCBI Taxonomy" id="74499"/>
    <lineage>
        <taxon>Eukaryota</taxon>
        <taxon>Fungi</taxon>
        <taxon>Dikarya</taxon>
        <taxon>Ascomycota</taxon>
        <taxon>Pezizomycotina</taxon>
        <taxon>Orbiliomycetes</taxon>
        <taxon>Orbiliales</taxon>
        <taxon>Orbiliaceae</taxon>
        <taxon>Drechslerella</taxon>
    </lineage>
</organism>
<dbReference type="PANTHER" id="PTHR33048">
    <property type="entry name" value="PTH11-LIKE INTEGRAL MEMBRANE PROTEIN (AFU_ORTHOLOGUE AFUA_5G11245)"/>
    <property type="match status" value="1"/>
</dbReference>